<evidence type="ECO:0000256" key="11">
    <source>
        <dbReference type="ARBA" id="ARBA00048697"/>
    </source>
</evidence>
<name>A0A081KG28_9GAMM</name>
<feature type="domain" description="Radical SAM core" evidence="13">
    <location>
        <begin position="7"/>
        <end position="231"/>
    </location>
</feature>
<feature type="binding site" evidence="12">
    <location>
        <position position="65"/>
    </location>
    <ligand>
        <name>GTP</name>
        <dbReference type="ChEBI" id="CHEBI:37565"/>
    </ligand>
</feature>
<evidence type="ECO:0000256" key="4">
    <source>
        <dbReference type="ARBA" id="ARBA00022723"/>
    </source>
</evidence>
<dbReference type="GO" id="GO:1904047">
    <property type="term" value="F:S-adenosyl-L-methionine binding"/>
    <property type="evidence" value="ECO:0007669"/>
    <property type="project" value="UniProtKB-UniRule"/>
</dbReference>
<comment type="catalytic activity">
    <reaction evidence="11 12">
        <text>GTP + AH2 + S-adenosyl-L-methionine = (8S)-3',8-cyclo-7,8-dihydroguanosine 5'-triphosphate + 5'-deoxyadenosine + L-methionine + A + H(+)</text>
        <dbReference type="Rhea" id="RHEA:49576"/>
        <dbReference type="ChEBI" id="CHEBI:13193"/>
        <dbReference type="ChEBI" id="CHEBI:15378"/>
        <dbReference type="ChEBI" id="CHEBI:17319"/>
        <dbReference type="ChEBI" id="CHEBI:17499"/>
        <dbReference type="ChEBI" id="CHEBI:37565"/>
        <dbReference type="ChEBI" id="CHEBI:57844"/>
        <dbReference type="ChEBI" id="CHEBI:59789"/>
        <dbReference type="ChEBI" id="CHEBI:131766"/>
        <dbReference type="EC" id="4.1.99.22"/>
    </reaction>
</comment>
<keyword evidence="9 12" id="KW-0501">Molybdenum cofactor biosynthesis</keyword>
<dbReference type="AlphaFoldDB" id="A0A081KG28"/>
<evidence type="ECO:0000256" key="8">
    <source>
        <dbReference type="ARBA" id="ARBA00023134"/>
    </source>
</evidence>
<dbReference type="SMART" id="SM00729">
    <property type="entry name" value="Elp3"/>
    <property type="match status" value="1"/>
</dbReference>
<feature type="binding site" evidence="12">
    <location>
        <position position="191"/>
    </location>
    <ligand>
        <name>S-adenosyl-L-methionine</name>
        <dbReference type="ChEBI" id="CHEBI:59789"/>
    </ligand>
</feature>
<dbReference type="PROSITE" id="PS51918">
    <property type="entry name" value="RADICAL_SAM"/>
    <property type="match status" value="1"/>
</dbReference>
<dbReference type="InterPro" id="IPR040064">
    <property type="entry name" value="MoaA-like"/>
</dbReference>
<dbReference type="GO" id="GO:0051539">
    <property type="term" value="F:4 iron, 4 sulfur cluster binding"/>
    <property type="evidence" value="ECO:0007669"/>
    <property type="project" value="UniProtKB-UniRule"/>
</dbReference>
<dbReference type="Pfam" id="PF04055">
    <property type="entry name" value="Radical_SAM"/>
    <property type="match status" value="1"/>
</dbReference>
<feature type="binding site" evidence="12">
    <location>
        <position position="30"/>
    </location>
    <ligand>
        <name>[4Fe-4S] cluster</name>
        <dbReference type="ChEBI" id="CHEBI:49883"/>
        <label>1</label>
        <note>4Fe-4S-S-AdoMet</note>
    </ligand>
</feature>
<evidence type="ECO:0000259" key="13">
    <source>
        <dbReference type="PROSITE" id="PS51918"/>
    </source>
</evidence>
<dbReference type="InterPro" id="IPR013785">
    <property type="entry name" value="Aldolase_TIM"/>
</dbReference>
<dbReference type="GO" id="GO:0006777">
    <property type="term" value="P:Mo-molybdopterin cofactor biosynthetic process"/>
    <property type="evidence" value="ECO:0007669"/>
    <property type="project" value="UniProtKB-UniRule"/>
</dbReference>
<dbReference type="InterPro" id="IPR006638">
    <property type="entry name" value="Elp3/MiaA/NifB-like_rSAM"/>
</dbReference>
<evidence type="ECO:0000313" key="15">
    <source>
        <dbReference type="Proteomes" id="UP000027997"/>
    </source>
</evidence>
<sequence length="326" mass="37028">MQPLQDLQGRKFPYLRLSVTDLCNFRCNYCLPDGCLDHHHSEALTVDEIRRLVTAFASVGVEKIRLTGGEPTLRQDFSDIVRTIKQIPGIKKLAMTTNGYKMDQRVTDWLDAGIDAINVSVDSLDPRAFELITGHNRLREILSGIQNAFDHGLPSIKVNAVAMKGINDDELDAFLDWIRDYPVSIRFIELMQTGNNQDFFQKYHFPGKKIQELLLERGWVRKMRLADAGPAQEYCHSDYEGTVGLIMPYSKDFCNDCNRLRVTSLGQLQLCLFAESGIDLRDLLQSDEQQEALVARIRDSLRLKEDSHFLEQGWTGGTQNLSQMGG</sequence>
<evidence type="ECO:0000256" key="2">
    <source>
        <dbReference type="ARBA" id="ARBA00022485"/>
    </source>
</evidence>
<feature type="binding site" evidence="12">
    <location>
        <begin position="259"/>
        <end position="261"/>
    </location>
    <ligand>
        <name>GTP</name>
        <dbReference type="ChEBI" id="CHEBI:37565"/>
    </ligand>
</feature>
<keyword evidence="4 12" id="KW-0479">Metal-binding</keyword>
<feature type="binding site" evidence="12">
    <location>
        <position position="257"/>
    </location>
    <ligand>
        <name>[4Fe-4S] cluster</name>
        <dbReference type="ChEBI" id="CHEBI:49883"/>
        <label>2</label>
        <note>4Fe-4S-substrate</note>
    </ligand>
</feature>
<evidence type="ECO:0000256" key="7">
    <source>
        <dbReference type="ARBA" id="ARBA00023014"/>
    </source>
</evidence>
<dbReference type="CDD" id="cd01335">
    <property type="entry name" value="Radical_SAM"/>
    <property type="match status" value="1"/>
</dbReference>
<dbReference type="SFLD" id="SFLDG01386">
    <property type="entry name" value="main_SPASM_domain-containing"/>
    <property type="match status" value="1"/>
</dbReference>
<dbReference type="GO" id="GO:0061799">
    <property type="term" value="F:cyclic pyranopterin monophosphate synthase activity"/>
    <property type="evidence" value="ECO:0007669"/>
    <property type="project" value="TreeGrafter"/>
</dbReference>
<dbReference type="Pfam" id="PF06463">
    <property type="entry name" value="Mob_synth_C"/>
    <property type="match status" value="1"/>
</dbReference>
<feature type="binding site" evidence="12">
    <location>
        <position position="271"/>
    </location>
    <ligand>
        <name>[4Fe-4S] cluster</name>
        <dbReference type="ChEBI" id="CHEBI:49883"/>
        <label>2</label>
        <note>4Fe-4S-substrate</note>
    </ligand>
</feature>
<dbReference type="STRING" id="305900.GV64_22455"/>
<evidence type="ECO:0000256" key="12">
    <source>
        <dbReference type="HAMAP-Rule" id="MF_01225"/>
    </source>
</evidence>
<keyword evidence="8 12" id="KW-0342">GTP-binding</keyword>
<feature type="binding site" evidence="12">
    <location>
        <position position="254"/>
    </location>
    <ligand>
        <name>[4Fe-4S] cluster</name>
        <dbReference type="ChEBI" id="CHEBI:49883"/>
        <label>2</label>
        <note>4Fe-4S-substrate</note>
    </ligand>
</feature>
<keyword evidence="5 12" id="KW-0547">Nucleotide-binding</keyword>
<dbReference type="NCBIfam" id="TIGR02666">
    <property type="entry name" value="moaA"/>
    <property type="match status" value="1"/>
</dbReference>
<reference evidence="14 15" key="1">
    <citation type="submission" date="2014-06" db="EMBL/GenBank/DDBJ databases">
        <title>Whole Genome Sequences of Three Symbiotic Endozoicomonas Bacteria.</title>
        <authorList>
            <person name="Neave M.J."/>
            <person name="Apprill A."/>
            <person name="Voolstra C.R."/>
        </authorList>
    </citation>
    <scope>NUCLEOTIDE SEQUENCE [LARGE SCALE GENOMIC DNA]</scope>
    <source>
        <strain evidence="14 15">DSM 22380</strain>
    </source>
</reference>
<evidence type="ECO:0000256" key="6">
    <source>
        <dbReference type="ARBA" id="ARBA00023004"/>
    </source>
</evidence>
<proteinExistence type="inferred from homology"/>
<dbReference type="SFLD" id="SFLDS00029">
    <property type="entry name" value="Radical_SAM"/>
    <property type="match status" value="1"/>
</dbReference>
<dbReference type="EMBL" id="JOJP01000001">
    <property type="protein sequence ID" value="KEI73104.1"/>
    <property type="molecule type" value="Genomic_DNA"/>
</dbReference>
<dbReference type="HAMAP" id="MF_01225_B">
    <property type="entry name" value="MoaA_B"/>
    <property type="match status" value="1"/>
</dbReference>
<keyword evidence="7 12" id="KW-0411">Iron-sulfur</keyword>
<feature type="binding site" evidence="12">
    <location>
        <position position="16"/>
    </location>
    <ligand>
        <name>GTP</name>
        <dbReference type="ChEBI" id="CHEBI:37565"/>
    </ligand>
</feature>
<comment type="similarity">
    <text evidence="12">Belongs to the radical SAM superfamily. MoaA family.</text>
</comment>
<dbReference type="Proteomes" id="UP000027997">
    <property type="component" value="Unassembled WGS sequence"/>
</dbReference>
<dbReference type="InterPro" id="IPR000385">
    <property type="entry name" value="MoaA_NifB_PqqE_Fe-S-bd_CS"/>
</dbReference>
<feature type="binding site" evidence="12">
    <location>
        <position position="120"/>
    </location>
    <ligand>
        <name>S-adenosyl-L-methionine</name>
        <dbReference type="ChEBI" id="CHEBI:59789"/>
    </ligand>
</feature>
<dbReference type="InterPro" id="IPR050105">
    <property type="entry name" value="MoCo_biosynth_MoaA/MoaC"/>
</dbReference>
<feature type="binding site" evidence="12">
    <location>
        <position position="157"/>
    </location>
    <ligand>
        <name>GTP</name>
        <dbReference type="ChEBI" id="CHEBI:37565"/>
    </ligand>
</feature>
<evidence type="ECO:0000313" key="14">
    <source>
        <dbReference type="EMBL" id="KEI73104.1"/>
    </source>
</evidence>
<comment type="caution">
    <text evidence="14">The sequence shown here is derived from an EMBL/GenBank/DDBJ whole genome shotgun (WGS) entry which is preliminary data.</text>
</comment>
<comment type="cofactor">
    <cofactor evidence="12">
        <name>[4Fe-4S] cluster</name>
        <dbReference type="ChEBI" id="CHEBI:49883"/>
    </cofactor>
    <text evidence="12">Binds 2 [4Fe-4S] clusters. Binds 1 [4Fe-4S] cluster coordinated with 3 cysteines and an exchangeable S-adenosyl-L-methionine and 1 [4Fe-4S] cluster coordinated with 3 cysteines and the GTP-derived substrate.</text>
</comment>
<dbReference type="InterPro" id="IPR007197">
    <property type="entry name" value="rSAM"/>
</dbReference>
<dbReference type="InterPro" id="IPR058240">
    <property type="entry name" value="rSAM_sf"/>
</dbReference>
<dbReference type="GO" id="GO:0005525">
    <property type="term" value="F:GTP binding"/>
    <property type="evidence" value="ECO:0007669"/>
    <property type="project" value="UniProtKB-UniRule"/>
</dbReference>
<comment type="pathway">
    <text evidence="12">Cofactor biosynthesis; molybdopterin biosynthesis.</text>
</comment>
<keyword evidence="2 12" id="KW-0004">4Fe-4S</keyword>
<dbReference type="Gene3D" id="3.20.20.70">
    <property type="entry name" value="Aldolase class I"/>
    <property type="match status" value="1"/>
</dbReference>
<keyword evidence="6 12" id="KW-0408">Iron</keyword>
<evidence type="ECO:0000256" key="9">
    <source>
        <dbReference type="ARBA" id="ARBA00023150"/>
    </source>
</evidence>
<keyword evidence="3 12" id="KW-0949">S-adenosyl-L-methionine</keyword>
<evidence type="ECO:0000256" key="1">
    <source>
        <dbReference type="ARBA" id="ARBA00012167"/>
    </source>
</evidence>
<dbReference type="FunFam" id="3.20.20.70:FF:000057">
    <property type="entry name" value="GTP 3',8-cyclase"/>
    <property type="match status" value="1"/>
</dbReference>
<dbReference type="PANTHER" id="PTHR22960:SF28">
    <property type="entry name" value="GTP 3',8-CYCLASE"/>
    <property type="match status" value="1"/>
</dbReference>
<feature type="binding site" evidence="12">
    <location>
        <position position="29"/>
    </location>
    <ligand>
        <name>S-adenosyl-L-methionine</name>
        <dbReference type="ChEBI" id="CHEBI:59789"/>
    </ligand>
</feature>
<accession>A0A081KG28</accession>
<keyword evidence="10 12" id="KW-0456">Lyase</keyword>
<dbReference type="UniPathway" id="UPA00344"/>
<dbReference type="InterPro" id="IPR013483">
    <property type="entry name" value="MoaA"/>
</dbReference>
<keyword evidence="15" id="KW-1185">Reference proteome</keyword>
<comment type="function">
    <text evidence="12">Catalyzes the cyclization of GTP to (8S)-3',8-cyclo-7,8-dihydroguanosine 5'-triphosphate.</text>
</comment>
<dbReference type="EC" id="4.1.99.22" evidence="1 12"/>
<comment type="subunit">
    <text evidence="12">Monomer and homodimer.</text>
</comment>
<feature type="binding site" evidence="12">
    <location>
        <position position="69"/>
    </location>
    <ligand>
        <name>S-adenosyl-L-methionine</name>
        <dbReference type="ChEBI" id="CHEBI:59789"/>
    </ligand>
</feature>
<dbReference type="SUPFAM" id="SSF102114">
    <property type="entry name" value="Radical SAM enzymes"/>
    <property type="match status" value="1"/>
</dbReference>
<dbReference type="CDD" id="cd21117">
    <property type="entry name" value="Twitch_MoaA"/>
    <property type="match status" value="1"/>
</dbReference>
<dbReference type="SFLD" id="SFLDG01067">
    <property type="entry name" value="SPASM/twitch_domain_containing"/>
    <property type="match status" value="1"/>
</dbReference>
<evidence type="ECO:0000256" key="10">
    <source>
        <dbReference type="ARBA" id="ARBA00023239"/>
    </source>
</evidence>
<organism evidence="14 15">
    <name type="scientific">Endozoicomonas elysicola</name>
    <dbReference type="NCBI Taxonomy" id="305900"/>
    <lineage>
        <taxon>Bacteria</taxon>
        <taxon>Pseudomonadati</taxon>
        <taxon>Pseudomonadota</taxon>
        <taxon>Gammaproteobacteria</taxon>
        <taxon>Oceanospirillales</taxon>
        <taxon>Endozoicomonadaceae</taxon>
        <taxon>Endozoicomonas</taxon>
    </lineage>
</organism>
<feature type="binding site" evidence="12">
    <location>
        <position position="27"/>
    </location>
    <ligand>
        <name>[4Fe-4S] cluster</name>
        <dbReference type="ChEBI" id="CHEBI:49883"/>
        <label>1</label>
        <note>4Fe-4S-S-AdoMet</note>
    </ligand>
</feature>
<evidence type="ECO:0000256" key="5">
    <source>
        <dbReference type="ARBA" id="ARBA00022741"/>
    </source>
</evidence>
<dbReference type="SFLD" id="SFLDG01383">
    <property type="entry name" value="cyclic_pyranopterin_phosphate"/>
    <property type="match status" value="1"/>
</dbReference>
<dbReference type="PANTHER" id="PTHR22960">
    <property type="entry name" value="MOLYBDOPTERIN COFACTOR SYNTHESIS PROTEIN A"/>
    <property type="match status" value="1"/>
</dbReference>
<dbReference type="RefSeq" id="WP_020582294.1">
    <property type="nucleotide sequence ID" value="NZ_JOJP01000001.1"/>
</dbReference>
<evidence type="ECO:0000256" key="3">
    <source>
        <dbReference type="ARBA" id="ARBA00022691"/>
    </source>
</evidence>
<gene>
    <name evidence="12 14" type="primary">moaA</name>
    <name evidence="14" type="ORF">GV64_22455</name>
</gene>
<feature type="binding site" evidence="12">
    <location>
        <position position="96"/>
    </location>
    <ligand>
        <name>GTP</name>
        <dbReference type="ChEBI" id="CHEBI:37565"/>
    </ligand>
</feature>
<dbReference type="InterPro" id="IPR010505">
    <property type="entry name" value="MoaA_twitch"/>
</dbReference>
<dbReference type="GO" id="GO:0061798">
    <property type="term" value="F:GTP 3',8'-cyclase activity"/>
    <property type="evidence" value="ECO:0007669"/>
    <property type="project" value="UniProtKB-UniRule"/>
</dbReference>
<dbReference type="PROSITE" id="PS01305">
    <property type="entry name" value="MOAA_NIFB_PQQE"/>
    <property type="match status" value="1"/>
</dbReference>
<dbReference type="eggNOG" id="COG2896">
    <property type="taxonomic scope" value="Bacteria"/>
</dbReference>
<feature type="binding site" evidence="12">
    <location>
        <position position="23"/>
    </location>
    <ligand>
        <name>[4Fe-4S] cluster</name>
        <dbReference type="ChEBI" id="CHEBI:49883"/>
        <label>1</label>
        <note>4Fe-4S-S-AdoMet</note>
    </ligand>
</feature>
<dbReference type="GO" id="GO:0046872">
    <property type="term" value="F:metal ion binding"/>
    <property type="evidence" value="ECO:0007669"/>
    <property type="project" value="UniProtKB-KW"/>
</dbReference>
<protein>
    <recommendedName>
        <fullName evidence="1 12">GTP 3',8-cyclase</fullName>
        <ecNumber evidence="1 12">4.1.99.22</ecNumber>
    </recommendedName>
    <alternativeName>
        <fullName evidence="12">Molybdenum cofactor biosynthesis protein A</fullName>
    </alternativeName>
</protein>